<feature type="signal peptide" evidence="1">
    <location>
        <begin position="1"/>
        <end position="23"/>
    </location>
</feature>
<organism evidence="3 4">
    <name type="scientific">Salipiger pallidus</name>
    <dbReference type="NCBI Taxonomy" id="1775170"/>
    <lineage>
        <taxon>Bacteria</taxon>
        <taxon>Pseudomonadati</taxon>
        <taxon>Pseudomonadota</taxon>
        <taxon>Alphaproteobacteria</taxon>
        <taxon>Rhodobacterales</taxon>
        <taxon>Roseobacteraceae</taxon>
        <taxon>Salipiger</taxon>
    </lineage>
</organism>
<name>A0A8J3EES6_9RHOB</name>
<accession>A0A8J3EES6</accession>
<dbReference type="SMART" id="SM00318">
    <property type="entry name" value="SNc"/>
    <property type="match status" value="1"/>
</dbReference>
<evidence type="ECO:0000313" key="3">
    <source>
        <dbReference type="EMBL" id="GGG65856.1"/>
    </source>
</evidence>
<dbReference type="Gene3D" id="2.40.50.90">
    <property type="match status" value="1"/>
</dbReference>
<reference evidence="3" key="1">
    <citation type="journal article" date="2014" name="Int. J. Syst. Evol. Microbiol.">
        <title>Complete genome sequence of Corynebacterium casei LMG S-19264T (=DSM 44701T), isolated from a smear-ripened cheese.</title>
        <authorList>
            <consortium name="US DOE Joint Genome Institute (JGI-PGF)"/>
            <person name="Walter F."/>
            <person name="Albersmeier A."/>
            <person name="Kalinowski J."/>
            <person name="Ruckert C."/>
        </authorList>
    </citation>
    <scope>NUCLEOTIDE SEQUENCE</scope>
    <source>
        <strain evidence="3">CGMCC 1.15762</strain>
    </source>
</reference>
<dbReference type="Pfam" id="PF00565">
    <property type="entry name" value="SNase"/>
    <property type="match status" value="1"/>
</dbReference>
<feature type="domain" description="TNase-like" evidence="2">
    <location>
        <begin position="40"/>
        <end position="163"/>
    </location>
</feature>
<dbReference type="SUPFAM" id="SSF50199">
    <property type="entry name" value="Staphylococcal nuclease"/>
    <property type="match status" value="1"/>
</dbReference>
<evidence type="ECO:0000256" key="1">
    <source>
        <dbReference type="SAM" id="SignalP"/>
    </source>
</evidence>
<protein>
    <submittedName>
        <fullName evidence="3">Nuclease</fullName>
    </submittedName>
</protein>
<reference evidence="3" key="2">
    <citation type="submission" date="2020-09" db="EMBL/GenBank/DDBJ databases">
        <authorList>
            <person name="Sun Q."/>
            <person name="Zhou Y."/>
        </authorList>
    </citation>
    <scope>NUCLEOTIDE SEQUENCE</scope>
    <source>
        <strain evidence="3">CGMCC 1.15762</strain>
    </source>
</reference>
<evidence type="ECO:0000313" key="4">
    <source>
        <dbReference type="Proteomes" id="UP000617145"/>
    </source>
</evidence>
<dbReference type="Proteomes" id="UP000617145">
    <property type="component" value="Unassembled WGS sequence"/>
</dbReference>
<dbReference type="EMBL" id="BMJV01000001">
    <property type="protein sequence ID" value="GGG65856.1"/>
    <property type="molecule type" value="Genomic_DNA"/>
</dbReference>
<keyword evidence="4" id="KW-1185">Reference proteome</keyword>
<sequence length="236" mass="25644">MRHILYFLLLALMPGGLAMPASAASTNTAVRGAGPTGAIHVIDGDTIDVDGARVRLHGIDTPEQDQMCGGDGTPMWACGAWVSDAVRDRYEGREAICEQQDLDRYGRIVARCLVDGQDMGRVLVQDGLAFAYRRYSMAYDLDEKSAVIAERGLHGSGVELPSEYRANARAGRAAVNLAAAPAGCVIKGNISSSGERIYHVPGQQWYEPTRIDETKGERWFCSEADARAAGWRRAQR</sequence>
<comment type="caution">
    <text evidence="3">The sequence shown here is derived from an EMBL/GenBank/DDBJ whole genome shotgun (WGS) entry which is preliminary data.</text>
</comment>
<dbReference type="PROSITE" id="PS50830">
    <property type="entry name" value="TNASE_3"/>
    <property type="match status" value="1"/>
</dbReference>
<evidence type="ECO:0000259" key="2">
    <source>
        <dbReference type="PROSITE" id="PS50830"/>
    </source>
</evidence>
<dbReference type="InterPro" id="IPR035437">
    <property type="entry name" value="SNase_OB-fold_sf"/>
</dbReference>
<dbReference type="AlphaFoldDB" id="A0A8J3EES6"/>
<gene>
    <name evidence="3" type="ORF">GCM10011415_10820</name>
</gene>
<keyword evidence="1" id="KW-0732">Signal</keyword>
<dbReference type="InterPro" id="IPR016071">
    <property type="entry name" value="Staphylococal_nuclease_OB-fold"/>
</dbReference>
<proteinExistence type="predicted"/>
<feature type="chain" id="PRO_5035301505" evidence="1">
    <location>
        <begin position="24"/>
        <end position="236"/>
    </location>
</feature>